<dbReference type="InterPro" id="IPR004163">
    <property type="entry name" value="CoA_transf_BS"/>
</dbReference>
<dbReference type="Proteomes" id="UP000000245">
    <property type="component" value="Chromosome"/>
</dbReference>
<dbReference type="PANTHER" id="PTHR13707:SF60">
    <property type="entry name" value="ACETATE COA-TRANSFERASE SUBUNIT ALPHA"/>
    <property type="match status" value="1"/>
</dbReference>
<dbReference type="Pfam" id="PF01144">
    <property type="entry name" value="CoA_trans"/>
    <property type="match status" value="1"/>
</dbReference>
<dbReference type="KEGG" id="acr:Acry_1846"/>
<dbReference type="AlphaFoldDB" id="A5FZL6"/>
<dbReference type="EMBL" id="CP000697">
    <property type="protein sequence ID" value="ABQ31048.1"/>
    <property type="molecule type" value="Genomic_DNA"/>
</dbReference>
<accession>A5FZL6</accession>
<proteinExistence type="inferred from homology"/>
<gene>
    <name evidence="3" type="ordered locus">Acry_1846</name>
</gene>
<dbReference type="RefSeq" id="WP_012039670.1">
    <property type="nucleotide sequence ID" value="NC_009484.1"/>
</dbReference>
<organism evidence="3 4">
    <name type="scientific">Acidiphilium cryptum (strain JF-5)</name>
    <dbReference type="NCBI Taxonomy" id="349163"/>
    <lineage>
        <taxon>Bacteria</taxon>
        <taxon>Pseudomonadati</taxon>
        <taxon>Pseudomonadota</taxon>
        <taxon>Alphaproteobacteria</taxon>
        <taxon>Acetobacterales</taxon>
        <taxon>Acidocellaceae</taxon>
        <taxon>Acidiphilium</taxon>
    </lineage>
</organism>
<dbReference type="STRING" id="349163.Acry_1846"/>
<evidence type="ECO:0000256" key="2">
    <source>
        <dbReference type="ARBA" id="ARBA00022679"/>
    </source>
</evidence>
<dbReference type="HOGENOM" id="CLU_019942_2_0_5"/>
<comment type="similarity">
    <text evidence="1">Belongs to the 3-oxoacid CoA-transferase subunit A family.</text>
</comment>
<dbReference type="PANTHER" id="PTHR13707">
    <property type="entry name" value="KETOACID-COENZYME A TRANSFERASE"/>
    <property type="match status" value="1"/>
</dbReference>
<dbReference type="GO" id="GO:0008410">
    <property type="term" value="F:CoA-transferase activity"/>
    <property type="evidence" value="ECO:0007669"/>
    <property type="project" value="InterPro"/>
</dbReference>
<evidence type="ECO:0000313" key="4">
    <source>
        <dbReference type="Proteomes" id="UP000000245"/>
    </source>
</evidence>
<name>A5FZL6_ACICJ</name>
<dbReference type="InterPro" id="IPR004165">
    <property type="entry name" value="CoA_trans_fam_I"/>
</dbReference>
<sequence>MIDKFVASVEAALEGIGDGAAIMVGGFGAVGQPNALVDALAARNLRGLTLIANNAGGDFGGMPKLIERGAIARVICSYPRASRRTAFDELYEAGKIELELVPQGTLAERIRAANAGIPAFFTPTSAGTELAAGKETRRINGRDCVLEYAIEADFALIEAWAADRWGNLTFRRAGRNFNQIMAGAAKVTVASVHRRVELGALDPDRIVTPGVFVDRVVLVPEPMEGEAA</sequence>
<dbReference type="NCBIfam" id="TIGR02429">
    <property type="entry name" value="pcaI_scoA_fam"/>
    <property type="match status" value="1"/>
</dbReference>
<dbReference type="SUPFAM" id="SSF100950">
    <property type="entry name" value="NagB/RpiA/CoA transferase-like"/>
    <property type="match status" value="1"/>
</dbReference>
<dbReference type="Gene3D" id="3.40.1080.10">
    <property type="entry name" value="Glutaconate Coenzyme A-transferase"/>
    <property type="match status" value="1"/>
</dbReference>
<dbReference type="PROSITE" id="PS01273">
    <property type="entry name" value="COA_TRANSF_1"/>
    <property type="match status" value="1"/>
</dbReference>
<evidence type="ECO:0000256" key="1">
    <source>
        <dbReference type="ARBA" id="ARBA00005612"/>
    </source>
</evidence>
<keyword evidence="4" id="KW-1185">Reference proteome</keyword>
<dbReference type="InterPro" id="IPR012792">
    <property type="entry name" value="3-oxoacid_CoA-transf_A"/>
</dbReference>
<evidence type="ECO:0000313" key="3">
    <source>
        <dbReference type="EMBL" id="ABQ31048.1"/>
    </source>
</evidence>
<reference evidence="3 4" key="1">
    <citation type="submission" date="2007-05" db="EMBL/GenBank/DDBJ databases">
        <title>Complete sequence of chromosome of Acidiphilium cryptum JF-5.</title>
        <authorList>
            <consortium name="US DOE Joint Genome Institute"/>
            <person name="Copeland A."/>
            <person name="Lucas S."/>
            <person name="Lapidus A."/>
            <person name="Barry K."/>
            <person name="Detter J.C."/>
            <person name="Glavina del Rio T."/>
            <person name="Hammon N."/>
            <person name="Israni S."/>
            <person name="Dalin E."/>
            <person name="Tice H."/>
            <person name="Pitluck S."/>
            <person name="Sims D."/>
            <person name="Brettin T."/>
            <person name="Bruce D."/>
            <person name="Han C."/>
            <person name="Schmutz J."/>
            <person name="Larimer F."/>
            <person name="Land M."/>
            <person name="Hauser L."/>
            <person name="Kyrpides N."/>
            <person name="Kim E."/>
            <person name="Magnuson T."/>
            <person name="Richardson P."/>
        </authorList>
    </citation>
    <scope>NUCLEOTIDE SEQUENCE [LARGE SCALE GENOMIC DNA]</scope>
    <source>
        <strain evidence="3 4">JF-5</strain>
    </source>
</reference>
<dbReference type="SMART" id="SM00882">
    <property type="entry name" value="CoA_trans"/>
    <property type="match status" value="1"/>
</dbReference>
<keyword evidence="2 3" id="KW-0808">Transferase</keyword>
<dbReference type="eggNOG" id="COG1788">
    <property type="taxonomic scope" value="Bacteria"/>
</dbReference>
<protein>
    <submittedName>
        <fullName evidence="3">3-oxoadipate CoA-transferase alpha subunit</fullName>
    </submittedName>
</protein>
<dbReference type="InterPro" id="IPR037171">
    <property type="entry name" value="NagB/RpiA_transferase-like"/>
</dbReference>